<comment type="caution">
    <text evidence="2">The sequence shown here is derived from an EMBL/GenBank/DDBJ whole genome shotgun (WGS) entry which is preliminary data.</text>
</comment>
<evidence type="ECO:0000313" key="3">
    <source>
        <dbReference type="Proteomes" id="UP000597617"/>
    </source>
</evidence>
<feature type="domain" description="DUF6881" evidence="1">
    <location>
        <begin position="3"/>
        <end position="84"/>
    </location>
</feature>
<dbReference type="InterPro" id="IPR049248">
    <property type="entry name" value="DUF6881"/>
</dbReference>
<accession>A0ABS0INP0</accession>
<organism evidence="2 3">
    <name type="scientific">Hymenobacter jeongseonensis</name>
    <dbReference type="NCBI Taxonomy" id="2791027"/>
    <lineage>
        <taxon>Bacteria</taxon>
        <taxon>Pseudomonadati</taxon>
        <taxon>Bacteroidota</taxon>
        <taxon>Cytophagia</taxon>
        <taxon>Cytophagales</taxon>
        <taxon>Hymenobacteraceae</taxon>
        <taxon>Hymenobacter</taxon>
    </lineage>
</organism>
<reference evidence="2 3" key="1">
    <citation type="submission" date="2020-11" db="EMBL/GenBank/DDBJ databases">
        <authorList>
            <person name="Kim M.K."/>
        </authorList>
    </citation>
    <scope>NUCLEOTIDE SEQUENCE [LARGE SCALE GENOMIC DNA]</scope>
    <source>
        <strain evidence="2 3">BT683</strain>
    </source>
</reference>
<keyword evidence="3" id="KW-1185">Reference proteome</keyword>
<sequence>MYYLNVQWRHEAPNYPVEIWSELDADRFETRKLERYATGAWKCWSTAQPEGLGTVPVPALATIQEAEEFTAQEIDRATFEQVWKGFSPAEN</sequence>
<name>A0ABS0INP0_9BACT</name>
<dbReference type="EMBL" id="JADQDQ010000025">
    <property type="protein sequence ID" value="MBF9239988.1"/>
    <property type="molecule type" value="Genomic_DNA"/>
</dbReference>
<gene>
    <name evidence="2" type="ORF">I2I05_21535</name>
</gene>
<dbReference type="Pfam" id="PF21812">
    <property type="entry name" value="DUF6881"/>
    <property type="match status" value="1"/>
</dbReference>
<protein>
    <recommendedName>
        <fullName evidence="1">DUF6881 domain-containing protein</fullName>
    </recommendedName>
</protein>
<evidence type="ECO:0000259" key="1">
    <source>
        <dbReference type="Pfam" id="PF21812"/>
    </source>
</evidence>
<proteinExistence type="predicted"/>
<dbReference type="Proteomes" id="UP000597617">
    <property type="component" value="Unassembled WGS sequence"/>
</dbReference>
<evidence type="ECO:0000313" key="2">
    <source>
        <dbReference type="EMBL" id="MBF9239988.1"/>
    </source>
</evidence>